<dbReference type="Pfam" id="PF00486">
    <property type="entry name" value="Trans_reg_C"/>
    <property type="match status" value="1"/>
</dbReference>
<dbReference type="GO" id="GO:0000976">
    <property type="term" value="F:transcription cis-regulatory region binding"/>
    <property type="evidence" value="ECO:0007669"/>
    <property type="project" value="TreeGrafter"/>
</dbReference>
<dbReference type="SMART" id="SM00862">
    <property type="entry name" value="Trans_reg_C"/>
    <property type="match status" value="1"/>
</dbReference>
<feature type="domain" description="Response regulatory" evidence="8">
    <location>
        <begin position="4"/>
        <end position="118"/>
    </location>
</feature>
<organism evidence="10 11">
    <name type="scientific">Meiothermus luteus</name>
    <dbReference type="NCBI Taxonomy" id="2026184"/>
    <lineage>
        <taxon>Bacteria</taxon>
        <taxon>Thermotogati</taxon>
        <taxon>Deinococcota</taxon>
        <taxon>Deinococci</taxon>
        <taxon>Thermales</taxon>
        <taxon>Thermaceae</taxon>
        <taxon>Meiothermus</taxon>
    </lineage>
</organism>
<dbReference type="InterPro" id="IPR001867">
    <property type="entry name" value="OmpR/PhoB-type_DNA-bd"/>
</dbReference>
<dbReference type="GO" id="GO:0005829">
    <property type="term" value="C:cytosol"/>
    <property type="evidence" value="ECO:0007669"/>
    <property type="project" value="TreeGrafter"/>
</dbReference>
<dbReference type="FunFam" id="3.40.50.2300:FF:000002">
    <property type="entry name" value="DNA-binding response regulator PhoP"/>
    <property type="match status" value="1"/>
</dbReference>
<feature type="domain" description="OmpR/PhoB-type" evidence="9">
    <location>
        <begin position="126"/>
        <end position="226"/>
    </location>
</feature>
<comment type="caution">
    <text evidence="10">The sequence shown here is derived from an EMBL/GenBank/DDBJ whole genome shotgun (WGS) entry which is preliminary data.</text>
</comment>
<name>A0A399EB32_9DEIN</name>
<evidence type="ECO:0000256" key="3">
    <source>
        <dbReference type="ARBA" id="ARBA00023015"/>
    </source>
</evidence>
<dbReference type="SMART" id="SM00448">
    <property type="entry name" value="REC"/>
    <property type="match status" value="1"/>
</dbReference>
<accession>A0A399EB32</accession>
<dbReference type="InterPro" id="IPR011006">
    <property type="entry name" value="CheY-like_superfamily"/>
</dbReference>
<dbReference type="PROSITE" id="PS50110">
    <property type="entry name" value="RESPONSE_REGULATORY"/>
    <property type="match status" value="1"/>
</dbReference>
<dbReference type="PANTHER" id="PTHR48111">
    <property type="entry name" value="REGULATOR OF RPOS"/>
    <property type="match status" value="1"/>
</dbReference>
<dbReference type="InterPro" id="IPR039420">
    <property type="entry name" value="WalR-like"/>
</dbReference>
<keyword evidence="4 7" id="KW-0238">DNA-binding</keyword>
<dbReference type="CDD" id="cd00383">
    <property type="entry name" value="trans_reg_C"/>
    <property type="match status" value="1"/>
</dbReference>
<dbReference type="AlphaFoldDB" id="A0A399EB32"/>
<evidence type="ECO:0000259" key="9">
    <source>
        <dbReference type="PROSITE" id="PS51755"/>
    </source>
</evidence>
<dbReference type="InterPro" id="IPR036388">
    <property type="entry name" value="WH-like_DNA-bd_sf"/>
</dbReference>
<evidence type="ECO:0000313" key="11">
    <source>
        <dbReference type="Proteomes" id="UP000265800"/>
    </source>
</evidence>
<dbReference type="InterPro" id="IPR001789">
    <property type="entry name" value="Sig_transdc_resp-reg_receiver"/>
</dbReference>
<feature type="DNA-binding region" description="OmpR/PhoB-type" evidence="7">
    <location>
        <begin position="126"/>
        <end position="226"/>
    </location>
</feature>
<dbReference type="OrthoDB" id="9790442at2"/>
<sequence length="234" mass="26884">MKPRVMLVEDEPALAAALQDNLEDEGYAVEVVHDGQAALERWRTFNPDLVVLDVMLPHLDGLQVCRKMRALGFSTPVLFLSAKGAPEERVEGLRVGGDDYLAKPFHLPEFLLRVRNLLRRRAETPAQVYAFAGHRIDFRAWTAYLKDGRKEFLGEREMAILRLLVERAGEVVSRDEILDRVWGQEVFPSSRTIDNFVVRLRRLFEPDPQNPVHFHTVWGVGYRFTPEPEPKEPT</sequence>
<evidence type="ECO:0000256" key="6">
    <source>
        <dbReference type="PROSITE-ProRule" id="PRU00169"/>
    </source>
</evidence>
<dbReference type="GO" id="GO:0006355">
    <property type="term" value="P:regulation of DNA-templated transcription"/>
    <property type="evidence" value="ECO:0007669"/>
    <property type="project" value="InterPro"/>
</dbReference>
<dbReference type="Gene3D" id="6.10.250.690">
    <property type="match status" value="1"/>
</dbReference>
<dbReference type="Proteomes" id="UP000265800">
    <property type="component" value="Unassembled WGS sequence"/>
</dbReference>
<keyword evidence="11" id="KW-1185">Reference proteome</keyword>
<keyword evidence="1 6" id="KW-0597">Phosphoprotein</keyword>
<evidence type="ECO:0000256" key="2">
    <source>
        <dbReference type="ARBA" id="ARBA00023012"/>
    </source>
</evidence>
<evidence type="ECO:0000256" key="7">
    <source>
        <dbReference type="PROSITE-ProRule" id="PRU01091"/>
    </source>
</evidence>
<dbReference type="SUPFAM" id="SSF52172">
    <property type="entry name" value="CheY-like"/>
    <property type="match status" value="1"/>
</dbReference>
<evidence type="ECO:0000256" key="5">
    <source>
        <dbReference type="ARBA" id="ARBA00023163"/>
    </source>
</evidence>
<dbReference type="Pfam" id="PF00072">
    <property type="entry name" value="Response_reg"/>
    <property type="match status" value="1"/>
</dbReference>
<dbReference type="RefSeq" id="WP_119361249.1">
    <property type="nucleotide sequence ID" value="NZ_QWKZ01000156.1"/>
</dbReference>
<gene>
    <name evidence="10" type="primary">sphR</name>
    <name evidence="10" type="ORF">Mlute_02778</name>
</gene>
<protein>
    <submittedName>
        <fullName evidence="10">Alkaline phosphatase synthesis transcriptional regulatory protein SphR</fullName>
    </submittedName>
</protein>
<keyword evidence="3" id="KW-0805">Transcription regulation</keyword>
<dbReference type="SUPFAM" id="SSF46894">
    <property type="entry name" value="C-terminal effector domain of the bipartite response regulators"/>
    <property type="match status" value="1"/>
</dbReference>
<evidence type="ECO:0000256" key="4">
    <source>
        <dbReference type="ARBA" id="ARBA00023125"/>
    </source>
</evidence>
<evidence type="ECO:0000313" key="10">
    <source>
        <dbReference type="EMBL" id="RIH81515.1"/>
    </source>
</evidence>
<reference evidence="10 11" key="1">
    <citation type="submission" date="2018-08" db="EMBL/GenBank/DDBJ databases">
        <title>Meiothermus luteus KCTC 52599 genome sequencing project.</title>
        <authorList>
            <person name="Da Costa M.S."/>
            <person name="Albuquerque L."/>
            <person name="Raposo P."/>
            <person name="Froufe H.J.C."/>
            <person name="Barroso C.S."/>
            <person name="Egas C."/>
        </authorList>
    </citation>
    <scope>NUCLEOTIDE SEQUENCE [LARGE SCALE GENOMIC DNA]</scope>
    <source>
        <strain evidence="10 11">KCTC 52599</strain>
    </source>
</reference>
<dbReference type="EMBL" id="QWKZ01000156">
    <property type="protein sequence ID" value="RIH81515.1"/>
    <property type="molecule type" value="Genomic_DNA"/>
</dbReference>
<keyword evidence="5" id="KW-0804">Transcription</keyword>
<evidence type="ECO:0000256" key="1">
    <source>
        <dbReference type="ARBA" id="ARBA00022553"/>
    </source>
</evidence>
<dbReference type="PANTHER" id="PTHR48111:SF1">
    <property type="entry name" value="TWO-COMPONENT RESPONSE REGULATOR ORR33"/>
    <property type="match status" value="1"/>
</dbReference>
<keyword evidence="2" id="KW-0902">Two-component regulatory system</keyword>
<dbReference type="GO" id="GO:0000156">
    <property type="term" value="F:phosphorelay response regulator activity"/>
    <property type="evidence" value="ECO:0007669"/>
    <property type="project" value="TreeGrafter"/>
</dbReference>
<feature type="modified residue" description="4-aspartylphosphate" evidence="6">
    <location>
        <position position="53"/>
    </location>
</feature>
<proteinExistence type="predicted"/>
<dbReference type="GO" id="GO:0032993">
    <property type="term" value="C:protein-DNA complex"/>
    <property type="evidence" value="ECO:0007669"/>
    <property type="project" value="TreeGrafter"/>
</dbReference>
<evidence type="ECO:0000259" key="8">
    <source>
        <dbReference type="PROSITE" id="PS50110"/>
    </source>
</evidence>
<dbReference type="InterPro" id="IPR016032">
    <property type="entry name" value="Sig_transdc_resp-reg_C-effctor"/>
</dbReference>
<dbReference type="PROSITE" id="PS51755">
    <property type="entry name" value="OMPR_PHOB"/>
    <property type="match status" value="1"/>
</dbReference>
<dbReference type="Gene3D" id="3.40.50.2300">
    <property type="match status" value="1"/>
</dbReference>
<dbReference type="CDD" id="cd17574">
    <property type="entry name" value="REC_OmpR"/>
    <property type="match status" value="1"/>
</dbReference>
<dbReference type="Gene3D" id="1.10.10.10">
    <property type="entry name" value="Winged helix-like DNA-binding domain superfamily/Winged helix DNA-binding domain"/>
    <property type="match status" value="1"/>
</dbReference>